<keyword evidence="1" id="KW-0812">Transmembrane</keyword>
<evidence type="ECO:0000313" key="4">
    <source>
        <dbReference type="Proteomes" id="UP001230220"/>
    </source>
</evidence>
<dbReference type="EMBL" id="JAUSUR010000001">
    <property type="protein sequence ID" value="MDQ0359822.1"/>
    <property type="molecule type" value="Genomic_DNA"/>
</dbReference>
<sequence>MREYIKNIKYIRIISIIFVLIWMYVIFRFSASSGTESSSMSGWVVDFFYKIIELFTGKNLQASLSAEHLATVHLLIRKLAHMFIYFVLSISVMVTLFTFPLKLFTRSLFSVLICFAYACTDEFHQLFVAGRGGAFTDVLVDTSGAILGVIFSLILYCVIYTIFFKYYHKKHKMVEVQ</sequence>
<protein>
    <submittedName>
        <fullName evidence="3">VanZ family protein</fullName>
    </submittedName>
</protein>
<dbReference type="InterPro" id="IPR016747">
    <property type="entry name" value="Phosphotransbutyrylase"/>
</dbReference>
<feature type="domain" description="VanZ-like" evidence="2">
    <location>
        <begin position="16"/>
        <end position="155"/>
    </location>
</feature>
<reference evidence="3 4" key="1">
    <citation type="submission" date="2023-07" db="EMBL/GenBank/DDBJ databases">
        <title>Genomic Encyclopedia of Type Strains, Phase IV (KMG-IV): sequencing the most valuable type-strain genomes for metagenomic binning, comparative biology and taxonomic classification.</title>
        <authorList>
            <person name="Goeker M."/>
        </authorList>
    </citation>
    <scope>NUCLEOTIDE SEQUENCE [LARGE SCALE GENOMIC DNA]</scope>
    <source>
        <strain evidence="3 4">DSM 16784</strain>
    </source>
</reference>
<evidence type="ECO:0000256" key="1">
    <source>
        <dbReference type="SAM" id="Phobius"/>
    </source>
</evidence>
<feature type="transmembrane region" description="Helical" evidence="1">
    <location>
        <begin position="142"/>
        <end position="163"/>
    </location>
</feature>
<dbReference type="Proteomes" id="UP001230220">
    <property type="component" value="Unassembled WGS sequence"/>
</dbReference>
<dbReference type="InterPro" id="IPR006976">
    <property type="entry name" value="VanZ-like"/>
</dbReference>
<dbReference type="Pfam" id="PF04892">
    <property type="entry name" value="VanZ"/>
    <property type="match status" value="1"/>
</dbReference>
<dbReference type="PIRSF" id="PIRSF019083">
    <property type="entry name" value="UCP019083_VanZ"/>
    <property type="match status" value="1"/>
</dbReference>
<accession>A0ABU0DYV1</accession>
<dbReference type="NCBIfam" id="NF037970">
    <property type="entry name" value="vanZ_1"/>
    <property type="match status" value="1"/>
</dbReference>
<keyword evidence="1" id="KW-0472">Membrane</keyword>
<keyword evidence="1" id="KW-1133">Transmembrane helix</keyword>
<evidence type="ECO:0000259" key="2">
    <source>
        <dbReference type="Pfam" id="PF04892"/>
    </source>
</evidence>
<keyword evidence="4" id="KW-1185">Reference proteome</keyword>
<proteinExistence type="predicted"/>
<gene>
    <name evidence="3" type="ORF">J2S15_000553</name>
</gene>
<name>A0ABU0DYV1_9FIRM</name>
<feature type="transmembrane region" description="Helical" evidence="1">
    <location>
        <begin position="82"/>
        <end position="101"/>
    </location>
</feature>
<organism evidence="3 4">
    <name type="scientific">Breznakia pachnodae</name>
    <dbReference type="NCBI Taxonomy" id="265178"/>
    <lineage>
        <taxon>Bacteria</taxon>
        <taxon>Bacillati</taxon>
        <taxon>Bacillota</taxon>
        <taxon>Erysipelotrichia</taxon>
        <taxon>Erysipelotrichales</taxon>
        <taxon>Erysipelotrichaceae</taxon>
        <taxon>Breznakia</taxon>
    </lineage>
</organism>
<dbReference type="RefSeq" id="WP_307405255.1">
    <property type="nucleotide sequence ID" value="NZ_JAUSUR010000001.1"/>
</dbReference>
<feature type="transmembrane region" description="Helical" evidence="1">
    <location>
        <begin position="12"/>
        <end position="31"/>
    </location>
</feature>
<evidence type="ECO:0000313" key="3">
    <source>
        <dbReference type="EMBL" id="MDQ0359822.1"/>
    </source>
</evidence>
<comment type="caution">
    <text evidence="3">The sequence shown here is derived from an EMBL/GenBank/DDBJ whole genome shotgun (WGS) entry which is preliminary data.</text>
</comment>
<feature type="transmembrane region" description="Helical" evidence="1">
    <location>
        <begin position="108"/>
        <end position="130"/>
    </location>
</feature>